<sequence length="42" mass="4820">MDHVFLFSSPKFLEEDLSTVCPKVYNTSSTRQESLPFSIIKP</sequence>
<organism evidence="1">
    <name type="scientific">Arundo donax</name>
    <name type="common">Giant reed</name>
    <name type="synonym">Donax arundinaceus</name>
    <dbReference type="NCBI Taxonomy" id="35708"/>
    <lineage>
        <taxon>Eukaryota</taxon>
        <taxon>Viridiplantae</taxon>
        <taxon>Streptophyta</taxon>
        <taxon>Embryophyta</taxon>
        <taxon>Tracheophyta</taxon>
        <taxon>Spermatophyta</taxon>
        <taxon>Magnoliopsida</taxon>
        <taxon>Liliopsida</taxon>
        <taxon>Poales</taxon>
        <taxon>Poaceae</taxon>
        <taxon>PACMAD clade</taxon>
        <taxon>Arundinoideae</taxon>
        <taxon>Arundineae</taxon>
        <taxon>Arundo</taxon>
    </lineage>
</organism>
<accession>A0A0A8Z3G2</accession>
<reference evidence="1" key="1">
    <citation type="submission" date="2014-09" db="EMBL/GenBank/DDBJ databases">
        <authorList>
            <person name="Magalhaes I.L.F."/>
            <person name="Oliveira U."/>
            <person name="Santos F.R."/>
            <person name="Vidigal T.H.D.A."/>
            <person name="Brescovit A.D."/>
            <person name="Santos A.J."/>
        </authorList>
    </citation>
    <scope>NUCLEOTIDE SEQUENCE</scope>
    <source>
        <tissue evidence="1">Shoot tissue taken approximately 20 cm above the soil surface</tissue>
    </source>
</reference>
<reference evidence="1" key="2">
    <citation type="journal article" date="2015" name="Data Brief">
        <title>Shoot transcriptome of the giant reed, Arundo donax.</title>
        <authorList>
            <person name="Barrero R.A."/>
            <person name="Guerrero F.D."/>
            <person name="Moolhuijzen P."/>
            <person name="Goolsby J.A."/>
            <person name="Tidwell J."/>
            <person name="Bellgard S.E."/>
            <person name="Bellgard M.I."/>
        </authorList>
    </citation>
    <scope>NUCLEOTIDE SEQUENCE</scope>
    <source>
        <tissue evidence="1">Shoot tissue taken approximately 20 cm above the soil surface</tissue>
    </source>
</reference>
<protein>
    <submittedName>
        <fullName evidence="1">Uncharacterized protein</fullName>
    </submittedName>
</protein>
<name>A0A0A8Z3G2_ARUDO</name>
<evidence type="ECO:0000313" key="1">
    <source>
        <dbReference type="EMBL" id="JAD33341.1"/>
    </source>
</evidence>
<proteinExistence type="predicted"/>
<dbReference type="EMBL" id="GBRH01264554">
    <property type="protein sequence ID" value="JAD33341.1"/>
    <property type="molecule type" value="Transcribed_RNA"/>
</dbReference>
<dbReference type="AlphaFoldDB" id="A0A0A8Z3G2"/>